<reference evidence="3 4" key="1">
    <citation type="submission" date="2018-12" db="EMBL/GenBank/DDBJ databases">
        <title>First genome draft of Desulfovibrio legallis sp. nov.</title>
        <authorList>
            <person name="Ben Dhia O."/>
            <person name="Najjari A."/>
            <person name="Ferjani R."/>
            <person name="Fhoula I."/>
            <person name="Fardeau M.-L."/>
            <person name="Boudabbous A."/>
            <person name="Ouzari H.I."/>
        </authorList>
    </citation>
    <scope>NUCLEOTIDE SEQUENCE [LARGE SCALE GENOMIC DNA]</scope>
    <source>
        <strain evidence="3 4">H1T</strain>
    </source>
</reference>
<accession>A0A6H3FBD4</accession>
<dbReference type="EMBL" id="SIXC01000006">
    <property type="protein sequence ID" value="TBH79901.1"/>
    <property type="molecule type" value="Genomic_DNA"/>
</dbReference>
<comment type="caution">
    <text evidence="3">The sequence shown here is derived from an EMBL/GenBank/DDBJ whole genome shotgun (WGS) entry which is preliminary data.</text>
</comment>
<feature type="chain" id="PRO_5026092774" evidence="1">
    <location>
        <begin position="23"/>
        <end position="304"/>
    </location>
</feature>
<protein>
    <submittedName>
        <fullName evidence="3">M15 family peptidase</fullName>
    </submittedName>
</protein>
<name>A0A6H3FBD4_9BACT</name>
<dbReference type="Pfam" id="PF13539">
    <property type="entry name" value="Peptidase_M15_4"/>
    <property type="match status" value="1"/>
</dbReference>
<gene>
    <name evidence="3" type="ORF">EB812_06335</name>
</gene>
<evidence type="ECO:0000313" key="3">
    <source>
        <dbReference type="EMBL" id="TBH79901.1"/>
    </source>
</evidence>
<dbReference type="RefSeq" id="WP_118229149.1">
    <property type="nucleotide sequence ID" value="NZ_DBFBQU010000279.1"/>
</dbReference>
<dbReference type="Proteomes" id="UP000292919">
    <property type="component" value="Unassembled WGS sequence"/>
</dbReference>
<dbReference type="InterPro" id="IPR009045">
    <property type="entry name" value="Zn_M74/Hedgehog-like"/>
</dbReference>
<evidence type="ECO:0000313" key="4">
    <source>
        <dbReference type="Proteomes" id="UP000292919"/>
    </source>
</evidence>
<sequence length="304" mass="33252">MARYFFFIVLVLCGALPQVTRAAPLEDAAAARSEEAAVLDQLDDAAVARLDLYCLRMAYPQIKGFADDAEGRWLLLKDGRRVLYAAPLAADAAALGLALADPDADALWDVDVRSSMAEPYPLEPDRPETPLGVSPGRRRSYALLRALYGENQAAVRAGLQAARFLGQGLQLAAPAARALRDVDARLALAVRQTSALRPLLKMDGGFTWRRIAGTSRLSPHAFGIALDISPGIATYWRWSPLRPHPLQKGYPSAIVAAFEDAGFIWGGKWHEYDLMHFEYRPELVCKARVLRGVCKVLPPDGNGF</sequence>
<keyword evidence="4" id="KW-1185">Reference proteome</keyword>
<organism evidence="3 4">
    <name type="scientific">Desulfovibrio legallii</name>
    <dbReference type="NCBI Taxonomy" id="571438"/>
    <lineage>
        <taxon>Bacteria</taxon>
        <taxon>Pseudomonadati</taxon>
        <taxon>Thermodesulfobacteriota</taxon>
        <taxon>Desulfovibrionia</taxon>
        <taxon>Desulfovibrionales</taxon>
        <taxon>Desulfovibrionaceae</taxon>
        <taxon>Desulfovibrio</taxon>
    </lineage>
</organism>
<evidence type="ECO:0000256" key="1">
    <source>
        <dbReference type="SAM" id="SignalP"/>
    </source>
</evidence>
<proteinExistence type="predicted"/>
<dbReference type="Gene3D" id="3.30.1380.10">
    <property type="match status" value="1"/>
</dbReference>
<dbReference type="InterPro" id="IPR039561">
    <property type="entry name" value="Peptidase_M15C"/>
</dbReference>
<dbReference type="SUPFAM" id="SSF55166">
    <property type="entry name" value="Hedgehog/DD-peptidase"/>
    <property type="match status" value="1"/>
</dbReference>
<keyword evidence="1" id="KW-0732">Signal</keyword>
<feature type="domain" description="Peptidase M15C" evidence="2">
    <location>
        <begin position="213"/>
        <end position="279"/>
    </location>
</feature>
<feature type="signal peptide" evidence="1">
    <location>
        <begin position="1"/>
        <end position="22"/>
    </location>
</feature>
<evidence type="ECO:0000259" key="2">
    <source>
        <dbReference type="Pfam" id="PF13539"/>
    </source>
</evidence>
<dbReference type="GO" id="GO:0008233">
    <property type="term" value="F:peptidase activity"/>
    <property type="evidence" value="ECO:0007669"/>
    <property type="project" value="InterPro"/>
</dbReference>
<dbReference type="AlphaFoldDB" id="A0A6H3FBD4"/>